<keyword evidence="2 3" id="KW-0694">RNA-binding</keyword>
<feature type="compositionally biased region" description="Basic and acidic residues" evidence="4">
    <location>
        <begin position="119"/>
        <end position="129"/>
    </location>
</feature>
<sequence>MAKSTAAARGAAKGSNNKKAVVKNAPAKVEKPAKKELPVEKVEDEDEQSSDEQDSQEEAESESEESGSDSDDEESEDKEDSDDDEEDSEDEEEEKKETAKETDSSESESSDEEEEEEEAAAKKADSDKSEESDDSDDSDDEEEEEEKEDVEMEEAANDKKRKADDSETDGRPTKKHFGSEGLTIWVGQLNYEASADDVRSFFSECGDVSDVRISTDRQTGRPRGFAYVEFATAEGKAAGLEKNGEEFMGRNIRIDEATPAKPKPLDENYSSKSETVFIANLSHDLNEEQVREAFESFGTIVGEVRLPFNRDTGKIRGIGYIQFSTADEAEAAVKGMNGQVLAGRPIRTDFNNDNEPKRSSGGRGGARGGRGGSRGGFRGRGAPGGRGRGGPGGRGRGGSRGGFRGGKN</sequence>
<dbReference type="EMBL" id="JABAYA010000009">
    <property type="protein sequence ID" value="KAF7731570.1"/>
    <property type="molecule type" value="Genomic_DNA"/>
</dbReference>
<feature type="compositionally biased region" description="Acidic residues" evidence="4">
    <location>
        <begin position="42"/>
        <end position="94"/>
    </location>
</feature>
<organism evidence="6 7">
    <name type="scientific">Apophysomyces ossiformis</name>
    <dbReference type="NCBI Taxonomy" id="679940"/>
    <lineage>
        <taxon>Eukaryota</taxon>
        <taxon>Fungi</taxon>
        <taxon>Fungi incertae sedis</taxon>
        <taxon>Mucoromycota</taxon>
        <taxon>Mucoromycotina</taxon>
        <taxon>Mucoromycetes</taxon>
        <taxon>Mucorales</taxon>
        <taxon>Mucorineae</taxon>
        <taxon>Mucoraceae</taxon>
        <taxon>Apophysomyces</taxon>
    </lineage>
</organism>
<evidence type="ECO:0000256" key="4">
    <source>
        <dbReference type="SAM" id="MobiDB-lite"/>
    </source>
</evidence>
<feature type="domain" description="RRM" evidence="5">
    <location>
        <begin position="182"/>
        <end position="259"/>
    </location>
</feature>
<dbReference type="InterPro" id="IPR000504">
    <property type="entry name" value="RRM_dom"/>
</dbReference>
<dbReference type="PROSITE" id="PS50102">
    <property type="entry name" value="RRM"/>
    <property type="match status" value="2"/>
</dbReference>
<keyword evidence="1" id="KW-0677">Repeat</keyword>
<proteinExistence type="predicted"/>
<feature type="compositionally biased region" description="Acidic residues" evidence="4">
    <location>
        <begin position="130"/>
        <end position="155"/>
    </location>
</feature>
<feature type="domain" description="RRM" evidence="5">
    <location>
        <begin position="274"/>
        <end position="353"/>
    </location>
</feature>
<evidence type="ECO:0000256" key="1">
    <source>
        <dbReference type="ARBA" id="ARBA00022737"/>
    </source>
</evidence>
<dbReference type="InterPro" id="IPR035979">
    <property type="entry name" value="RBD_domain_sf"/>
</dbReference>
<feature type="compositionally biased region" description="Low complexity" evidence="4">
    <location>
        <begin position="1"/>
        <end position="27"/>
    </location>
</feature>
<feature type="compositionally biased region" description="Basic and acidic residues" evidence="4">
    <location>
        <begin position="156"/>
        <end position="172"/>
    </location>
</feature>
<evidence type="ECO:0000313" key="6">
    <source>
        <dbReference type="EMBL" id="KAF7731570.1"/>
    </source>
</evidence>
<feature type="compositionally biased region" description="Acidic residues" evidence="4">
    <location>
        <begin position="104"/>
        <end position="118"/>
    </location>
</feature>
<dbReference type="GO" id="GO:0003723">
    <property type="term" value="F:RNA binding"/>
    <property type="evidence" value="ECO:0007669"/>
    <property type="project" value="UniProtKB-UniRule"/>
</dbReference>
<dbReference type="OrthoDB" id="439808at2759"/>
<evidence type="ECO:0000313" key="7">
    <source>
        <dbReference type="Proteomes" id="UP000605846"/>
    </source>
</evidence>
<evidence type="ECO:0000256" key="3">
    <source>
        <dbReference type="PROSITE-ProRule" id="PRU00176"/>
    </source>
</evidence>
<dbReference type="PANTHER" id="PTHR23236:SF119">
    <property type="entry name" value="NUCLEAR RNA-BINDING PROTEIN SART-3"/>
    <property type="match status" value="1"/>
</dbReference>
<dbReference type="InterPro" id="IPR012677">
    <property type="entry name" value="Nucleotide-bd_a/b_plait_sf"/>
</dbReference>
<name>A0A8H7BYZ5_9FUNG</name>
<comment type="caution">
    <text evidence="6">The sequence shown here is derived from an EMBL/GenBank/DDBJ whole genome shotgun (WGS) entry which is preliminary data.</text>
</comment>
<reference evidence="6" key="1">
    <citation type="submission" date="2020-01" db="EMBL/GenBank/DDBJ databases">
        <title>Genome Sequencing of Three Apophysomyces-Like Fungal Strains Confirms a Novel Fungal Genus in the Mucoromycota with divergent Burkholderia-like Endosymbiotic Bacteria.</title>
        <authorList>
            <person name="Stajich J.E."/>
            <person name="Macias A.M."/>
            <person name="Carter-House D."/>
            <person name="Lovett B."/>
            <person name="Kasson L.R."/>
            <person name="Berry K."/>
            <person name="Grigoriev I."/>
            <person name="Chang Y."/>
            <person name="Spatafora J."/>
            <person name="Kasson M.T."/>
        </authorList>
    </citation>
    <scope>NUCLEOTIDE SEQUENCE</scope>
    <source>
        <strain evidence="6">NRRL A-21654</strain>
    </source>
</reference>
<evidence type="ECO:0000259" key="5">
    <source>
        <dbReference type="PROSITE" id="PS50102"/>
    </source>
</evidence>
<dbReference type="Proteomes" id="UP000605846">
    <property type="component" value="Unassembled WGS sequence"/>
</dbReference>
<feature type="region of interest" description="Disordered" evidence="4">
    <location>
        <begin position="344"/>
        <end position="408"/>
    </location>
</feature>
<dbReference type="SMART" id="SM00360">
    <property type="entry name" value="RRM"/>
    <property type="match status" value="2"/>
</dbReference>
<dbReference type="Pfam" id="PF00076">
    <property type="entry name" value="RRM_1"/>
    <property type="match status" value="2"/>
</dbReference>
<dbReference type="AlphaFoldDB" id="A0A8H7BYZ5"/>
<feature type="compositionally biased region" description="Gly residues" evidence="4">
    <location>
        <begin position="361"/>
        <end position="408"/>
    </location>
</feature>
<gene>
    <name evidence="6" type="ORF">EC973_009334</name>
</gene>
<feature type="compositionally biased region" description="Basic and acidic residues" evidence="4">
    <location>
        <begin position="28"/>
        <end position="41"/>
    </location>
</feature>
<feature type="region of interest" description="Disordered" evidence="4">
    <location>
        <begin position="1"/>
        <end position="183"/>
    </location>
</feature>
<evidence type="ECO:0000256" key="2">
    <source>
        <dbReference type="ARBA" id="ARBA00022884"/>
    </source>
</evidence>
<dbReference type="Gene3D" id="3.30.70.330">
    <property type="match status" value="2"/>
</dbReference>
<keyword evidence="7" id="KW-1185">Reference proteome</keyword>
<dbReference type="SUPFAM" id="SSF54928">
    <property type="entry name" value="RNA-binding domain, RBD"/>
    <property type="match status" value="2"/>
</dbReference>
<accession>A0A8H7BYZ5</accession>
<dbReference type="PANTHER" id="PTHR23236">
    <property type="entry name" value="EUKARYOTIC TRANSLATION INITIATION FACTOR 4B/4H"/>
    <property type="match status" value="1"/>
</dbReference>
<protein>
    <recommendedName>
        <fullName evidence="5">RRM domain-containing protein</fullName>
    </recommendedName>
</protein>